<keyword evidence="1" id="KW-0227">DNA damage</keyword>
<proteinExistence type="predicted"/>
<dbReference type="PANTHER" id="PTHR42942:SF1">
    <property type="entry name" value="ALKYLTRANSFERASE-LIKE PROTEIN 1"/>
    <property type="match status" value="1"/>
</dbReference>
<dbReference type="InterPro" id="IPR036388">
    <property type="entry name" value="WH-like_DNA-bd_sf"/>
</dbReference>
<dbReference type="EMBL" id="JASODW010000006">
    <property type="protein sequence ID" value="MDK6275353.1"/>
    <property type="molecule type" value="Genomic_DNA"/>
</dbReference>
<name>A0AAP4FEW4_9MICC</name>
<dbReference type="Pfam" id="PF01035">
    <property type="entry name" value="DNA_binding_1"/>
    <property type="match status" value="1"/>
</dbReference>
<dbReference type="Proteomes" id="UP001240483">
    <property type="component" value="Unassembled WGS sequence"/>
</dbReference>
<reference evidence="3" key="1">
    <citation type="submission" date="2023-05" db="EMBL/GenBank/DDBJ databases">
        <title>Cataloging the Phylogenetic Diversity of Human Bladder Bacteria.</title>
        <authorList>
            <person name="Du J."/>
        </authorList>
    </citation>
    <scope>NUCLEOTIDE SEQUENCE</scope>
    <source>
        <strain evidence="3">UMB9978</strain>
    </source>
</reference>
<sequence>MSEAHQGSSRVGCSHECGAKDYRVLLSAAGRRDPEAVDEAVFRILEACPAGKVVAYGTVAAWLGLSNARRAAAAMRNAPEGIPWWRHVRTDGGLIPELLERAQKHWDTEGTPYGTRGVNKAAFWVPDEREWSELRARTAQIEALVARDVAEEPGC</sequence>
<dbReference type="Gene3D" id="1.10.10.10">
    <property type="entry name" value="Winged helix-like DNA-binding domain superfamily/Winged helix DNA-binding domain"/>
    <property type="match status" value="1"/>
</dbReference>
<comment type="caution">
    <text evidence="3">The sequence shown here is derived from an EMBL/GenBank/DDBJ whole genome shotgun (WGS) entry which is preliminary data.</text>
</comment>
<dbReference type="InterPro" id="IPR014048">
    <property type="entry name" value="MethylDNA_cys_MeTrfase_DNA-bd"/>
</dbReference>
<evidence type="ECO:0000256" key="1">
    <source>
        <dbReference type="ARBA" id="ARBA00022763"/>
    </source>
</evidence>
<dbReference type="AlphaFoldDB" id="A0AAP4FEW4"/>
<dbReference type="SUPFAM" id="SSF46767">
    <property type="entry name" value="Methylated DNA-protein cysteine methyltransferase, C-terminal domain"/>
    <property type="match status" value="1"/>
</dbReference>
<accession>A0AAP4FEW4</accession>
<feature type="domain" description="Methylated-DNA-[protein]-cysteine S-methyltransferase DNA binding" evidence="2">
    <location>
        <begin position="38"/>
        <end position="105"/>
    </location>
</feature>
<organism evidence="3 4">
    <name type="scientific">Pseudoglutamicibacter cumminsii</name>
    <dbReference type="NCBI Taxonomy" id="156979"/>
    <lineage>
        <taxon>Bacteria</taxon>
        <taxon>Bacillati</taxon>
        <taxon>Actinomycetota</taxon>
        <taxon>Actinomycetes</taxon>
        <taxon>Micrococcales</taxon>
        <taxon>Micrococcaceae</taxon>
        <taxon>Pseudoglutamicibacter</taxon>
    </lineage>
</organism>
<dbReference type="RefSeq" id="WP_285333217.1">
    <property type="nucleotide sequence ID" value="NZ_JASODW010000006.1"/>
</dbReference>
<protein>
    <submittedName>
        <fullName evidence="3">MGMT family protein</fullName>
    </submittedName>
</protein>
<evidence type="ECO:0000313" key="3">
    <source>
        <dbReference type="EMBL" id="MDK6275353.1"/>
    </source>
</evidence>
<dbReference type="InterPro" id="IPR036217">
    <property type="entry name" value="MethylDNA_cys_MeTrfase_DNAb"/>
</dbReference>
<evidence type="ECO:0000313" key="4">
    <source>
        <dbReference type="Proteomes" id="UP001240483"/>
    </source>
</evidence>
<gene>
    <name evidence="3" type="ORF">QP116_06330</name>
</gene>
<dbReference type="PANTHER" id="PTHR42942">
    <property type="entry name" value="6-O-METHYLGUANINE DNA METHYLTRANSFERASE"/>
    <property type="match status" value="1"/>
</dbReference>
<dbReference type="GO" id="GO:0006281">
    <property type="term" value="P:DNA repair"/>
    <property type="evidence" value="ECO:0007669"/>
    <property type="project" value="InterPro"/>
</dbReference>
<evidence type="ECO:0000259" key="2">
    <source>
        <dbReference type="Pfam" id="PF01035"/>
    </source>
</evidence>
<dbReference type="InterPro" id="IPR052520">
    <property type="entry name" value="ATL_DNA_repair"/>
</dbReference>
<dbReference type="GO" id="GO:0003824">
    <property type="term" value="F:catalytic activity"/>
    <property type="evidence" value="ECO:0007669"/>
    <property type="project" value="InterPro"/>
</dbReference>